<accession>A8F8Y0</accession>
<dbReference type="Pfam" id="PF06750">
    <property type="entry name" value="A24_N_bact"/>
    <property type="match status" value="1"/>
</dbReference>
<dbReference type="AlphaFoldDB" id="A8F8Y0"/>
<name>A8F8Y0_PSELT</name>
<dbReference type="KEGG" id="tle:Tlet_0007"/>
<feature type="transmembrane region" description="Helical" evidence="7">
    <location>
        <begin position="145"/>
        <end position="165"/>
    </location>
</feature>
<dbReference type="PANTHER" id="PTHR30487">
    <property type="entry name" value="TYPE 4 PREPILIN-LIKE PROTEINS LEADER PEPTIDE-PROCESSING ENZYME"/>
    <property type="match status" value="1"/>
</dbReference>
<dbReference type="Proteomes" id="UP000002016">
    <property type="component" value="Chromosome"/>
</dbReference>
<evidence type="ECO:0000256" key="1">
    <source>
        <dbReference type="ARBA" id="ARBA00004651"/>
    </source>
</evidence>
<evidence type="ECO:0000256" key="7">
    <source>
        <dbReference type="SAM" id="Phobius"/>
    </source>
</evidence>
<keyword evidence="6 7" id="KW-0472">Membrane</keyword>
<keyword evidence="4 7" id="KW-0812">Transmembrane</keyword>
<feature type="transmembrane region" description="Helical" evidence="7">
    <location>
        <begin position="218"/>
        <end position="238"/>
    </location>
</feature>
<sequence length="240" mass="26262">MWHFLSFVFGVIIGSFLNAVIYRLPRENLSLVKPAYSICPLCGKKIRWYDNIPLISYILLGGRCRNCGGRISLRYPAVELCNGVGYLVNFIFCSNFLEFIALSIILSSVIVLSLIDLQFMLIPDITLLLIGAGSFVLWIVRGAELLNLVAVGLVTVLLIVLSLLYKGGMGSGDILLMAAMSLSLGITGSLYSLVFASLSGIIYALIRDKGKLIAKKRIPFGTFLAPTGYIILVIQKFLSV</sequence>
<feature type="transmembrane region" description="Helical" evidence="7">
    <location>
        <begin position="177"/>
        <end position="206"/>
    </location>
</feature>
<feature type="transmembrane region" description="Helical" evidence="7">
    <location>
        <begin position="121"/>
        <end position="140"/>
    </location>
</feature>
<dbReference type="OrthoDB" id="9789291at2"/>
<feature type="domain" description="Prepilin type IV endopeptidase peptidase" evidence="8">
    <location>
        <begin position="104"/>
        <end position="205"/>
    </location>
</feature>
<feature type="transmembrane region" description="Helical" evidence="7">
    <location>
        <begin position="6"/>
        <end position="24"/>
    </location>
</feature>
<evidence type="ECO:0000256" key="5">
    <source>
        <dbReference type="ARBA" id="ARBA00022989"/>
    </source>
</evidence>
<dbReference type="GO" id="GO:0004190">
    <property type="term" value="F:aspartic-type endopeptidase activity"/>
    <property type="evidence" value="ECO:0007669"/>
    <property type="project" value="InterPro"/>
</dbReference>
<dbReference type="STRING" id="416591.Tlet_0007"/>
<dbReference type="Gene3D" id="1.20.120.1220">
    <property type="match status" value="1"/>
</dbReference>
<dbReference type="EMBL" id="CP000812">
    <property type="protein sequence ID" value="ABV32580.1"/>
    <property type="molecule type" value="Genomic_DNA"/>
</dbReference>
<dbReference type="InterPro" id="IPR010627">
    <property type="entry name" value="Prepilin_pept_A24_N"/>
</dbReference>
<dbReference type="GO" id="GO:0006465">
    <property type="term" value="P:signal peptide processing"/>
    <property type="evidence" value="ECO:0007669"/>
    <property type="project" value="TreeGrafter"/>
</dbReference>
<evidence type="ECO:0000259" key="9">
    <source>
        <dbReference type="Pfam" id="PF06750"/>
    </source>
</evidence>
<reference evidence="10 11" key="2">
    <citation type="journal article" date="2009" name="Proc. Natl. Acad. Sci. U.S.A.">
        <title>On the chimeric nature, thermophilic origin, and phylogenetic placement of the Thermotogales.</title>
        <authorList>
            <person name="Zhaxybayeva O."/>
            <person name="Swithers K.S."/>
            <person name="Lapierre P."/>
            <person name="Fournier G.P."/>
            <person name="Bickhart D.M."/>
            <person name="DeBoy R.T."/>
            <person name="Nelson K.E."/>
            <person name="Nesbo C.L."/>
            <person name="Doolittle W.F."/>
            <person name="Gogarten J.P."/>
            <person name="Noll K.M."/>
        </authorList>
    </citation>
    <scope>NUCLEOTIDE SEQUENCE [LARGE SCALE GENOMIC DNA]</scope>
    <source>
        <strain evidence="11">ATCC BAA-301 / DSM 14385 / NBRC 107922 / TMO</strain>
    </source>
</reference>
<proteinExistence type="inferred from homology"/>
<dbReference type="PANTHER" id="PTHR30487:SF0">
    <property type="entry name" value="PREPILIN LEADER PEPTIDASE_N-METHYLTRANSFERASE-RELATED"/>
    <property type="match status" value="1"/>
</dbReference>
<organism evidence="10 11">
    <name type="scientific">Pseudothermotoga lettingae (strain ATCC BAA-301 / DSM 14385 / NBRC 107922 / TMO)</name>
    <name type="common">Thermotoga lettingae</name>
    <dbReference type="NCBI Taxonomy" id="416591"/>
    <lineage>
        <taxon>Bacteria</taxon>
        <taxon>Thermotogati</taxon>
        <taxon>Thermotogota</taxon>
        <taxon>Thermotogae</taxon>
        <taxon>Thermotogales</taxon>
        <taxon>Thermotogaceae</taxon>
        <taxon>Pseudothermotoga</taxon>
    </lineage>
</organism>
<keyword evidence="5 7" id="KW-1133">Transmembrane helix</keyword>
<evidence type="ECO:0000313" key="10">
    <source>
        <dbReference type="EMBL" id="ABV32580.1"/>
    </source>
</evidence>
<dbReference type="eggNOG" id="COG1989">
    <property type="taxonomic scope" value="Bacteria"/>
</dbReference>
<feature type="domain" description="Prepilin peptidase A24 N-terminal" evidence="9">
    <location>
        <begin position="8"/>
        <end position="90"/>
    </location>
</feature>
<dbReference type="InterPro" id="IPR050882">
    <property type="entry name" value="Prepilin_peptidase/N-MTase"/>
</dbReference>
<evidence type="ECO:0000256" key="6">
    <source>
        <dbReference type="ARBA" id="ARBA00023136"/>
    </source>
</evidence>
<dbReference type="GO" id="GO:0005886">
    <property type="term" value="C:plasma membrane"/>
    <property type="evidence" value="ECO:0007669"/>
    <property type="project" value="UniProtKB-SubCell"/>
</dbReference>
<keyword evidence="11" id="KW-1185">Reference proteome</keyword>
<dbReference type="RefSeq" id="WP_012002061.1">
    <property type="nucleotide sequence ID" value="NC_009828.1"/>
</dbReference>
<evidence type="ECO:0000259" key="8">
    <source>
        <dbReference type="Pfam" id="PF01478"/>
    </source>
</evidence>
<gene>
    <name evidence="10" type="ordered locus">Tlet_0007</name>
</gene>
<dbReference type="HOGENOM" id="CLU_057101_0_1_0"/>
<dbReference type="InterPro" id="IPR000045">
    <property type="entry name" value="Prepilin_IV_endopep_pep"/>
</dbReference>
<protein>
    <submittedName>
        <fullName evidence="10">Peptidase A24A domain protein</fullName>
    </submittedName>
</protein>
<dbReference type="MEROPS" id="A24.019"/>
<dbReference type="Pfam" id="PF01478">
    <property type="entry name" value="Peptidase_A24"/>
    <property type="match status" value="1"/>
</dbReference>
<keyword evidence="3" id="KW-1003">Cell membrane</keyword>
<evidence type="ECO:0000256" key="2">
    <source>
        <dbReference type="ARBA" id="ARBA00005801"/>
    </source>
</evidence>
<comment type="subcellular location">
    <subcellularLocation>
        <location evidence="1">Cell membrane</location>
        <topology evidence="1">Multi-pass membrane protein</topology>
    </subcellularLocation>
</comment>
<reference evidence="10 11" key="1">
    <citation type="submission" date="2007-08" db="EMBL/GenBank/DDBJ databases">
        <title>Complete sequence of Thermotoga lettingae TMO.</title>
        <authorList>
            <consortium name="US DOE Joint Genome Institute"/>
            <person name="Copeland A."/>
            <person name="Lucas S."/>
            <person name="Lapidus A."/>
            <person name="Barry K."/>
            <person name="Glavina del Rio T."/>
            <person name="Dalin E."/>
            <person name="Tice H."/>
            <person name="Pitluck S."/>
            <person name="Foster B."/>
            <person name="Bruce D."/>
            <person name="Schmutz J."/>
            <person name="Larimer F."/>
            <person name="Land M."/>
            <person name="Hauser L."/>
            <person name="Kyrpides N."/>
            <person name="Mikhailova N."/>
            <person name="Nelson K."/>
            <person name="Gogarten J.P."/>
            <person name="Noll K."/>
            <person name="Richardson P."/>
        </authorList>
    </citation>
    <scope>NUCLEOTIDE SEQUENCE [LARGE SCALE GENOMIC DNA]</scope>
    <source>
        <strain evidence="11">ATCC BAA-301 / DSM 14385 / NBRC 107922 / TMO</strain>
    </source>
</reference>
<evidence type="ECO:0000256" key="3">
    <source>
        <dbReference type="ARBA" id="ARBA00022475"/>
    </source>
</evidence>
<comment type="similarity">
    <text evidence="2">Belongs to the peptidase A24 family.</text>
</comment>
<evidence type="ECO:0000313" key="11">
    <source>
        <dbReference type="Proteomes" id="UP000002016"/>
    </source>
</evidence>
<evidence type="ECO:0000256" key="4">
    <source>
        <dbReference type="ARBA" id="ARBA00022692"/>
    </source>
</evidence>